<dbReference type="SUPFAM" id="SSF55961">
    <property type="entry name" value="Bet v1-like"/>
    <property type="match status" value="1"/>
</dbReference>
<name>A0ABT2AM44_9BURK</name>
<dbReference type="Pfam" id="PF00355">
    <property type="entry name" value="Rieske"/>
    <property type="match status" value="1"/>
</dbReference>
<sequence length="390" mass="44404">MTSSRIPPQAYIDQAWFERERELLFKPLWQFAALKTMLAQPNAFVTRDLLGVPVLIQNIKGELRAFENVCPHRQNPVQTAPHGVRPLFCGYHGWSFDQDGATAGIPHDDALYRFTPQQRDCLRLRRFALACVGNLVFVNLSGQPMPIEEQFGAGMLAYLAQASDAFDGEVILTTYEGRFNWKLAYENLRDANHPRYVHSRTLFQETRFQAQIDEAGVAALRRLEAGGGVRDRADALAMLRAFSRGGRDAPLEDAPRHPWHPLIERYRDRDGACHDEYYNWLVFPNIHIASANGGYSFTLEHHVPVGPGRTDMIVYYMTAKKTRPYAASAAVLHSTMLGADKVLREDVDIMENIQRTLHPDARSPFMGDYEAENAIIHRWYLDLMEAKFVL</sequence>
<dbReference type="CDD" id="cd00680">
    <property type="entry name" value="RHO_alpha_C"/>
    <property type="match status" value="1"/>
</dbReference>
<dbReference type="PANTHER" id="PTHR43756">
    <property type="entry name" value="CHOLINE MONOOXYGENASE, CHLOROPLASTIC"/>
    <property type="match status" value="1"/>
</dbReference>
<comment type="caution">
    <text evidence="9">The sequence shown here is derived from an EMBL/GenBank/DDBJ whole genome shotgun (WGS) entry which is preliminary data.</text>
</comment>
<keyword evidence="3" id="KW-0001">2Fe-2S</keyword>
<dbReference type="Pfam" id="PF00848">
    <property type="entry name" value="Ring_hydroxyl_A"/>
    <property type="match status" value="1"/>
</dbReference>
<dbReference type="Gene3D" id="2.102.10.10">
    <property type="entry name" value="Rieske [2Fe-2S] iron-sulphur domain"/>
    <property type="match status" value="1"/>
</dbReference>
<evidence type="ECO:0000256" key="1">
    <source>
        <dbReference type="ARBA" id="ARBA00001962"/>
    </source>
</evidence>
<evidence type="ECO:0000313" key="10">
    <source>
        <dbReference type="Proteomes" id="UP001206572"/>
    </source>
</evidence>
<gene>
    <name evidence="9" type="ORF">NX780_13300</name>
</gene>
<dbReference type="RefSeq" id="WP_258828350.1">
    <property type="nucleotide sequence ID" value="NZ_JANUHA010000008.1"/>
</dbReference>
<protein>
    <submittedName>
        <fullName evidence="9">Rieske 2Fe-2S domain-containing protein</fullName>
    </submittedName>
</protein>
<dbReference type="PROSITE" id="PS51296">
    <property type="entry name" value="RIESKE"/>
    <property type="match status" value="1"/>
</dbReference>
<keyword evidence="4" id="KW-0479">Metal-binding</keyword>
<dbReference type="PANTHER" id="PTHR43756:SF5">
    <property type="entry name" value="CHOLINE MONOOXYGENASE, CHLOROPLASTIC"/>
    <property type="match status" value="1"/>
</dbReference>
<evidence type="ECO:0000256" key="6">
    <source>
        <dbReference type="ARBA" id="ARBA00023004"/>
    </source>
</evidence>
<dbReference type="InterPro" id="IPR015879">
    <property type="entry name" value="Ring_hydroxy_dOase_asu_C_dom"/>
</dbReference>
<evidence type="ECO:0000259" key="8">
    <source>
        <dbReference type="PROSITE" id="PS51296"/>
    </source>
</evidence>
<organism evidence="9 10">
    <name type="scientific">Massilia agri</name>
    <dbReference type="NCBI Taxonomy" id="1886785"/>
    <lineage>
        <taxon>Bacteria</taxon>
        <taxon>Pseudomonadati</taxon>
        <taxon>Pseudomonadota</taxon>
        <taxon>Betaproteobacteria</taxon>
        <taxon>Burkholderiales</taxon>
        <taxon>Oxalobacteraceae</taxon>
        <taxon>Telluria group</taxon>
        <taxon>Massilia</taxon>
    </lineage>
</organism>
<dbReference type="SUPFAM" id="SSF50022">
    <property type="entry name" value="ISP domain"/>
    <property type="match status" value="1"/>
</dbReference>
<dbReference type="InterPro" id="IPR017941">
    <property type="entry name" value="Rieske_2Fe-2S"/>
</dbReference>
<reference evidence="9 10" key="1">
    <citation type="submission" date="2022-08" db="EMBL/GenBank/DDBJ databases">
        <title>Reclassification of Massilia species as members of the genera Telluria, Duganella, Pseudoduganella, Mokoshia gen. nov. and Zemynaea gen. nov. using orthogonal and non-orthogonal genome-based approaches.</title>
        <authorList>
            <person name="Bowman J.P."/>
        </authorList>
    </citation>
    <scope>NUCLEOTIDE SEQUENCE [LARGE SCALE GENOMIC DNA]</scope>
    <source>
        <strain evidence="9 10">JCM 31661</strain>
    </source>
</reference>
<proteinExistence type="inferred from homology"/>
<evidence type="ECO:0000256" key="3">
    <source>
        <dbReference type="ARBA" id="ARBA00022714"/>
    </source>
</evidence>
<evidence type="ECO:0000256" key="5">
    <source>
        <dbReference type="ARBA" id="ARBA00023002"/>
    </source>
</evidence>
<feature type="domain" description="Rieske" evidence="8">
    <location>
        <begin position="29"/>
        <end position="125"/>
    </location>
</feature>
<evidence type="ECO:0000256" key="7">
    <source>
        <dbReference type="ARBA" id="ARBA00023014"/>
    </source>
</evidence>
<keyword evidence="7" id="KW-0411">Iron-sulfur</keyword>
<evidence type="ECO:0000313" key="9">
    <source>
        <dbReference type="EMBL" id="MCS0597323.1"/>
    </source>
</evidence>
<dbReference type="EMBL" id="JANUHA010000008">
    <property type="protein sequence ID" value="MCS0597323.1"/>
    <property type="molecule type" value="Genomic_DNA"/>
</dbReference>
<evidence type="ECO:0000256" key="2">
    <source>
        <dbReference type="ARBA" id="ARBA00008751"/>
    </source>
</evidence>
<keyword evidence="10" id="KW-1185">Reference proteome</keyword>
<comment type="cofactor">
    <cofactor evidence="1">
        <name>Fe cation</name>
        <dbReference type="ChEBI" id="CHEBI:24875"/>
    </cofactor>
</comment>
<keyword evidence="6" id="KW-0408">Iron</keyword>
<dbReference type="InterPro" id="IPR036922">
    <property type="entry name" value="Rieske_2Fe-2S_sf"/>
</dbReference>
<evidence type="ECO:0000256" key="4">
    <source>
        <dbReference type="ARBA" id="ARBA00022723"/>
    </source>
</evidence>
<dbReference type="Gene3D" id="3.90.380.10">
    <property type="entry name" value="Naphthalene 1,2-dioxygenase Alpha Subunit, Chain A, domain 1"/>
    <property type="match status" value="1"/>
</dbReference>
<accession>A0ABT2AM44</accession>
<dbReference type="InterPro" id="IPR001663">
    <property type="entry name" value="Rng_hydr_dOase-A"/>
</dbReference>
<keyword evidence="5" id="KW-0560">Oxidoreductase</keyword>
<comment type="similarity">
    <text evidence="2">Belongs to the bacterial ring-hydroxylating dioxygenase alpha subunit family.</text>
</comment>
<dbReference type="Proteomes" id="UP001206572">
    <property type="component" value="Unassembled WGS sequence"/>
</dbReference>
<dbReference type="CDD" id="cd03469">
    <property type="entry name" value="Rieske_RO_Alpha_N"/>
    <property type="match status" value="1"/>
</dbReference>